<dbReference type="eggNOG" id="ENOG502R9G1">
    <property type="taxonomic scope" value="Eukaryota"/>
</dbReference>
<organism evidence="2 3">
    <name type="scientific">Pseudocercospora fijiensis (strain CIRAD86)</name>
    <name type="common">Black leaf streak disease fungus</name>
    <name type="synonym">Mycosphaerella fijiensis</name>
    <dbReference type="NCBI Taxonomy" id="383855"/>
    <lineage>
        <taxon>Eukaryota</taxon>
        <taxon>Fungi</taxon>
        <taxon>Dikarya</taxon>
        <taxon>Ascomycota</taxon>
        <taxon>Pezizomycotina</taxon>
        <taxon>Dothideomycetes</taxon>
        <taxon>Dothideomycetidae</taxon>
        <taxon>Mycosphaerellales</taxon>
        <taxon>Mycosphaerellaceae</taxon>
        <taxon>Pseudocercospora</taxon>
    </lineage>
</organism>
<evidence type="ECO:0000313" key="2">
    <source>
        <dbReference type="EMBL" id="EME82417.1"/>
    </source>
</evidence>
<dbReference type="KEGG" id="pfj:MYCFIDRAFT_175959"/>
<sequence>MKQNRADMTCGSGRSWTIFVTKPQLAVALSSSYRTLWPATNHTAIMNVWCLAQDGPYAAAMTQLDMGMHELTSGRSSLGTAYYVRSLSARSSPAAFQNETSLYFRKPHRYRAQRDKTLRVCNNSWAGTAEYRQPTCRSNWLNTSPAWTLSFLMGPFHHVEEKQSTGVDSCRRRDSSAYDYRQVASLSLHWIAIPVMLGLRSVKNYQKVAPSAPSESQASSCKTTSLSNSPHFRDAERFISPAYAHDRFSPALVDNHQRSWRRCERQRNSVTRAEIFPVMAIAGVMVSLSIALPYERAWTEQPFLLAPTAILIQHIRRPLTVTIMADDANFLSLPVEVRLHVYSYLFQNEWIYINPRTETSPLRQQHDPGQCIAPLLYTCQQIREEASQIYFSNLKIFLDIHTFNSNGLREWLQHIGETNVRHLRHFNVRWNNYVDISIDLAQQKHGQETADVDLQSKRQRQHCHDEHQQCLTPRKTRRLYSRHAPTSAPRNPPPQLPIGAPSHTTTTNQQSFPYLPYQPTHDPLTKQLSFHRPITRLPTSTKSGPKHTLTTKAVPIFGLNFANDYWHLNGTEKFCDALSRNLSTRLEGILDGGHERFLKAGEIMRFVEEIDEHAGALRWLWFW</sequence>
<feature type="compositionally biased region" description="Polar residues" evidence="1">
    <location>
        <begin position="502"/>
        <end position="512"/>
    </location>
</feature>
<evidence type="ECO:0000313" key="3">
    <source>
        <dbReference type="Proteomes" id="UP000016932"/>
    </source>
</evidence>
<reference evidence="2 3" key="1">
    <citation type="journal article" date="2012" name="PLoS Pathog.">
        <title>Diverse lifestyles and strategies of plant pathogenesis encoded in the genomes of eighteen Dothideomycetes fungi.</title>
        <authorList>
            <person name="Ohm R.A."/>
            <person name="Feau N."/>
            <person name="Henrissat B."/>
            <person name="Schoch C.L."/>
            <person name="Horwitz B.A."/>
            <person name="Barry K.W."/>
            <person name="Condon B.J."/>
            <person name="Copeland A.C."/>
            <person name="Dhillon B."/>
            <person name="Glaser F."/>
            <person name="Hesse C.N."/>
            <person name="Kosti I."/>
            <person name="LaButti K."/>
            <person name="Lindquist E.A."/>
            <person name="Lucas S."/>
            <person name="Salamov A.A."/>
            <person name="Bradshaw R.E."/>
            <person name="Ciuffetti L."/>
            <person name="Hamelin R.C."/>
            <person name="Kema G.H.J."/>
            <person name="Lawrence C."/>
            <person name="Scott J.A."/>
            <person name="Spatafora J.W."/>
            <person name="Turgeon B.G."/>
            <person name="de Wit P.J.G.M."/>
            <person name="Zhong S."/>
            <person name="Goodwin S.B."/>
            <person name="Grigoriev I.V."/>
        </authorList>
    </citation>
    <scope>NUCLEOTIDE SEQUENCE [LARGE SCALE GENOMIC DNA]</scope>
    <source>
        <strain evidence="2 3">CIRAD86</strain>
    </source>
</reference>
<feature type="region of interest" description="Disordered" evidence="1">
    <location>
        <begin position="474"/>
        <end position="518"/>
    </location>
</feature>
<dbReference type="VEuPathDB" id="FungiDB:MYCFIDRAFT_175959"/>
<proteinExistence type="predicted"/>
<dbReference type="EMBL" id="KB446559">
    <property type="protein sequence ID" value="EME82417.1"/>
    <property type="molecule type" value="Genomic_DNA"/>
</dbReference>
<dbReference type="PANTHER" id="PTHR42085">
    <property type="entry name" value="F-BOX DOMAIN-CONTAINING PROTEIN"/>
    <property type="match status" value="1"/>
</dbReference>
<accession>M3AYY5</accession>
<dbReference type="AlphaFoldDB" id="M3AYY5"/>
<dbReference type="PANTHER" id="PTHR42085:SF8">
    <property type="entry name" value="F-BOX DOMAIN-CONTAINING PROTEIN"/>
    <property type="match status" value="1"/>
</dbReference>
<gene>
    <name evidence="2" type="ORF">MYCFIDRAFT_175959</name>
</gene>
<dbReference type="GeneID" id="19333474"/>
<name>M3AYY5_PSEFD</name>
<dbReference type="Proteomes" id="UP000016932">
    <property type="component" value="Unassembled WGS sequence"/>
</dbReference>
<dbReference type="HOGENOM" id="CLU_438807_0_0_1"/>
<dbReference type="RefSeq" id="XP_007927787.1">
    <property type="nucleotide sequence ID" value="XM_007929596.1"/>
</dbReference>
<evidence type="ECO:0000256" key="1">
    <source>
        <dbReference type="SAM" id="MobiDB-lite"/>
    </source>
</evidence>
<dbReference type="OrthoDB" id="62952at2759"/>
<keyword evidence="3" id="KW-1185">Reference proteome</keyword>
<protein>
    <submittedName>
        <fullName evidence="2">Uncharacterized protein</fullName>
    </submittedName>
</protein>
<dbReference type="InterPro" id="IPR038883">
    <property type="entry name" value="AN11006-like"/>
</dbReference>